<dbReference type="Pfam" id="PF02470">
    <property type="entry name" value="MlaD"/>
    <property type="match status" value="1"/>
</dbReference>
<evidence type="ECO:0000313" key="2">
    <source>
        <dbReference type="Proteomes" id="UP000463961"/>
    </source>
</evidence>
<dbReference type="AlphaFoldDB" id="A0A679I992"/>
<dbReference type="PANTHER" id="PTHR33371">
    <property type="entry name" value="INTERMEMBRANE PHOSPHOLIPID TRANSPORT SYSTEM BINDING PROTEIN MLAD-RELATED"/>
    <property type="match status" value="1"/>
</dbReference>
<name>A0A679I992_9RHOO</name>
<dbReference type="Proteomes" id="UP000463961">
    <property type="component" value="Chromosome"/>
</dbReference>
<accession>A0A679I992</accession>
<dbReference type="InterPro" id="IPR052336">
    <property type="entry name" value="MlaD_Phospholipid_Transporter"/>
</dbReference>
<organism evidence="1 2">
    <name type="scientific">Fluviibacter phosphoraccumulans</name>
    <dbReference type="NCBI Taxonomy" id="1751046"/>
    <lineage>
        <taxon>Bacteria</taxon>
        <taxon>Pseudomonadati</taxon>
        <taxon>Pseudomonadota</taxon>
        <taxon>Betaproteobacteria</taxon>
        <taxon>Rhodocyclales</taxon>
        <taxon>Fluviibacteraceae</taxon>
        <taxon>Fluviibacter</taxon>
    </lineage>
</organism>
<dbReference type="InterPro" id="IPR003399">
    <property type="entry name" value="Mce/MlaD"/>
</dbReference>
<dbReference type="EMBL" id="AP022345">
    <property type="protein sequence ID" value="BBU69218.1"/>
    <property type="molecule type" value="Genomic_DNA"/>
</dbReference>
<reference evidence="2" key="1">
    <citation type="submission" date="2020-01" db="EMBL/GenBank/DDBJ databases">
        <title>Phosphoaccumulans saitamaens gen. nov., sp. nov., a polyphosphate accumulating bacterium isolated from surface river water.</title>
        <authorList>
            <person name="Watanabe K."/>
            <person name="Suda W."/>
        </authorList>
    </citation>
    <scope>NUCLEOTIDE SEQUENCE [LARGE SCALE GENOMIC DNA]</scope>
    <source>
        <strain evidence="2">ICHIAU1</strain>
    </source>
</reference>
<gene>
    <name evidence="1" type="ORF">ICHIAU1_15010</name>
</gene>
<protein>
    <submittedName>
        <fullName evidence="1">Glycerophosphoryl diester phosphodiesterase</fullName>
    </submittedName>
</protein>
<dbReference type="RefSeq" id="WP_162050067.1">
    <property type="nucleotide sequence ID" value="NZ_AP019011.1"/>
</dbReference>
<evidence type="ECO:0000313" key="1">
    <source>
        <dbReference type="EMBL" id="BBU69218.1"/>
    </source>
</evidence>
<dbReference type="OrthoDB" id="9806984at2"/>
<proteinExistence type="predicted"/>
<sequence length="301" mass="33383">MSNRNTAQYYRLGIFVMIGAAALVAVILIFGARNLFTKTLTAETYIKESVQGLDVGAPVRFRGVRIGQISFIGLTGNIYEEKVPPSERKQYVIVRMKLDLGDRSREFDDDYLEKLVRDGLRAQIRGQGITGVNYIELDFVKDPAKLGVLAYDWKPDYQVIPSQPSPVNILLDNVEEALENFNQLDLAKTQLEVNTLLKNLNSMVAGDNGKGNGLNESVKELNALLGKVNHATNNQELAILIEQLTGSIVILRQTLTTMQGDLTISADNVRQITDNVNDLSQKASAYPSWMLFGEPPKRVAP</sequence>
<dbReference type="PANTHER" id="PTHR33371:SF4">
    <property type="entry name" value="INTERMEMBRANE PHOSPHOLIPID TRANSPORT SYSTEM BINDING PROTEIN MLAD"/>
    <property type="match status" value="1"/>
</dbReference>
<keyword evidence="2" id="KW-1185">Reference proteome</keyword>